<evidence type="ECO:0000313" key="2">
    <source>
        <dbReference type="Proteomes" id="UP000805193"/>
    </source>
</evidence>
<organism evidence="1 2">
    <name type="scientific">Ixodes persulcatus</name>
    <name type="common">Taiga tick</name>
    <dbReference type="NCBI Taxonomy" id="34615"/>
    <lineage>
        <taxon>Eukaryota</taxon>
        <taxon>Metazoa</taxon>
        <taxon>Ecdysozoa</taxon>
        <taxon>Arthropoda</taxon>
        <taxon>Chelicerata</taxon>
        <taxon>Arachnida</taxon>
        <taxon>Acari</taxon>
        <taxon>Parasitiformes</taxon>
        <taxon>Ixodida</taxon>
        <taxon>Ixodoidea</taxon>
        <taxon>Ixodidae</taxon>
        <taxon>Ixodinae</taxon>
        <taxon>Ixodes</taxon>
    </lineage>
</organism>
<proteinExistence type="predicted"/>
<sequence>MDEPREQWDSNVEFLLGSIGMSIGLGNIWRFPYVAYENGGGAFLIPYIIIMTLVGRSMFYMEMLLGQFRSAGATLCFDCVPLARGVGWTMVYTCFAICAYYNLLLSYSLNYLYYSFYDVLPWTVCDPDWADDECYDEGTVLKACKKVNSTLYKMYIASNSTRALNDSAVLGGKFGDVLVPSSTYADAIGNCSEHVQSSPEQFFNRQILNRSGGIEELGTLQGGLVIGLLISWIAVFLSVFKGVRSSGKVSYFTALTPFFILGVIMVRGVTLPGAMDGLKYYLLPKWEQLFTFKV</sequence>
<dbReference type="EMBL" id="JABSTQ010011376">
    <property type="protein sequence ID" value="KAG0412083.1"/>
    <property type="molecule type" value="Genomic_DNA"/>
</dbReference>
<evidence type="ECO:0000313" key="1">
    <source>
        <dbReference type="EMBL" id="KAG0412083.1"/>
    </source>
</evidence>
<accession>A0AC60NYD1</accession>
<name>A0AC60NYD1_IXOPE</name>
<gene>
    <name evidence="1" type="ORF">HPB47_010780</name>
</gene>
<reference evidence="1 2" key="1">
    <citation type="journal article" date="2020" name="Cell">
        <title>Large-Scale Comparative Analyses of Tick Genomes Elucidate Their Genetic Diversity and Vector Capacities.</title>
        <authorList>
            <consortium name="Tick Genome and Microbiome Consortium (TIGMIC)"/>
            <person name="Jia N."/>
            <person name="Wang J."/>
            <person name="Shi W."/>
            <person name="Du L."/>
            <person name="Sun Y."/>
            <person name="Zhan W."/>
            <person name="Jiang J.F."/>
            <person name="Wang Q."/>
            <person name="Zhang B."/>
            <person name="Ji P."/>
            <person name="Bell-Sakyi L."/>
            <person name="Cui X.M."/>
            <person name="Yuan T.T."/>
            <person name="Jiang B.G."/>
            <person name="Yang W.F."/>
            <person name="Lam T.T."/>
            <person name="Chang Q.C."/>
            <person name="Ding S.J."/>
            <person name="Wang X.J."/>
            <person name="Zhu J.G."/>
            <person name="Ruan X.D."/>
            <person name="Zhao L."/>
            <person name="Wei J.T."/>
            <person name="Ye R.Z."/>
            <person name="Que T.C."/>
            <person name="Du C.H."/>
            <person name="Zhou Y.H."/>
            <person name="Cheng J.X."/>
            <person name="Dai P.F."/>
            <person name="Guo W.B."/>
            <person name="Han X.H."/>
            <person name="Huang E.J."/>
            <person name="Li L.F."/>
            <person name="Wei W."/>
            <person name="Gao Y.C."/>
            <person name="Liu J.Z."/>
            <person name="Shao H.Z."/>
            <person name="Wang X."/>
            <person name="Wang C.C."/>
            <person name="Yang T.C."/>
            <person name="Huo Q.B."/>
            <person name="Li W."/>
            <person name="Chen H.Y."/>
            <person name="Chen S.E."/>
            <person name="Zhou L.G."/>
            <person name="Ni X.B."/>
            <person name="Tian J.H."/>
            <person name="Sheng Y."/>
            <person name="Liu T."/>
            <person name="Pan Y.S."/>
            <person name="Xia L.Y."/>
            <person name="Li J."/>
            <person name="Zhao F."/>
            <person name="Cao W.C."/>
        </authorList>
    </citation>
    <scope>NUCLEOTIDE SEQUENCE [LARGE SCALE GENOMIC DNA]</scope>
    <source>
        <strain evidence="1">Iper-2018</strain>
    </source>
</reference>
<keyword evidence="2" id="KW-1185">Reference proteome</keyword>
<dbReference type="Proteomes" id="UP000805193">
    <property type="component" value="Unassembled WGS sequence"/>
</dbReference>
<comment type="caution">
    <text evidence="1">The sequence shown here is derived from an EMBL/GenBank/DDBJ whole genome shotgun (WGS) entry which is preliminary data.</text>
</comment>
<protein>
    <submittedName>
        <fullName evidence="1">Uncharacterized protein</fullName>
    </submittedName>
</protein>